<sequence>MTDRTGGTYGTETRIEDLEQRVETLTDALRTVIDGLADDPPRDVRDSPAARGARLAREVLLAGGR</sequence>
<dbReference type="Proteomes" id="UP001183420">
    <property type="component" value="Unassembled WGS sequence"/>
</dbReference>
<accession>A0ABU2LL21</accession>
<comment type="caution">
    <text evidence="1">The sequence shown here is derived from an EMBL/GenBank/DDBJ whole genome shotgun (WGS) entry which is preliminary data.</text>
</comment>
<reference evidence="2" key="1">
    <citation type="submission" date="2023-07" db="EMBL/GenBank/DDBJ databases">
        <title>30 novel species of actinomycetes from the DSMZ collection.</title>
        <authorList>
            <person name="Nouioui I."/>
        </authorList>
    </citation>
    <scope>NUCLEOTIDE SEQUENCE [LARGE SCALE GENOMIC DNA]</scope>
    <source>
        <strain evidence="2">DSM 44918</strain>
    </source>
</reference>
<dbReference type="EMBL" id="JAVREM010000005">
    <property type="protein sequence ID" value="MDT0318276.1"/>
    <property type="molecule type" value="Genomic_DNA"/>
</dbReference>
<dbReference type="RefSeq" id="WP_311596845.1">
    <property type="nucleotide sequence ID" value="NZ_JAVREM010000005.1"/>
</dbReference>
<evidence type="ECO:0000313" key="1">
    <source>
        <dbReference type="EMBL" id="MDT0318276.1"/>
    </source>
</evidence>
<organism evidence="1 2">
    <name type="scientific">Streptomyces millisiae</name>
    <dbReference type="NCBI Taxonomy" id="3075542"/>
    <lineage>
        <taxon>Bacteria</taxon>
        <taxon>Bacillati</taxon>
        <taxon>Actinomycetota</taxon>
        <taxon>Actinomycetes</taxon>
        <taxon>Kitasatosporales</taxon>
        <taxon>Streptomycetaceae</taxon>
        <taxon>Streptomyces</taxon>
    </lineage>
</organism>
<name>A0ABU2LL21_9ACTN</name>
<gene>
    <name evidence="1" type="ORF">RNC47_08010</name>
</gene>
<evidence type="ECO:0000313" key="2">
    <source>
        <dbReference type="Proteomes" id="UP001183420"/>
    </source>
</evidence>
<proteinExistence type="predicted"/>
<protein>
    <submittedName>
        <fullName evidence="1">Uncharacterized protein</fullName>
    </submittedName>
</protein>
<keyword evidence="2" id="KW-1185">Reference proteome</keyword>